<sequence length="618" mass="68477">MGKKVVQKRPSTTSTRGRKRRKNSRVARKPLRKKRRKNGGLRRKVKCEDEGDFIDNGPAIRTKSRKKPSRKRRRLADPDLSSGSSDYEYTISEEEREQIREAEELCGRLRTNLRSSSLLTQNEERFKTISKPARSTTAGVDLRGSVIQVPERDQVYQPSEEELRSYIDPYEYVICSECHQGGDDGLMLLCDLCDSPAHTYCVGLGREVPEGNWYCDGCRPVALGSSSSQVQEGGADPRVTIQSLPGRPSPVVHARESIDLNLISSPRPSFNQGFGNLSRFSGRTAEGASPVSGGGAPTLSERRWIHRQIQQLLSMDRMASTTGRSNGILATNSTSNLYSSQNDQSRETTTQDTRTQDAGTSYHTFFEERLCNNTSPLMQNGDLFSMRVNNSRRPVVQDSTPFTNRVVNGALWPGLVGTPPVSDYEQIHQLSSSSNIVTDCSVSPAIREESNFHIAKEQLSSMVKGHLMNMSRDIDLGNSTVKDITMISVNSILAACGLEHKKNEVPPIAGYELVDRAEEKTDSRQISNFKGLLGNWGSWELTSSSAIGNINDDNKGSGAALDKEARHEDPPKRDCKFPSCSSFLNKDSVVVMCVAISTSTLNEQTGHTCVQKCWNQKK</sequence>
<evidence type="ECO:0000313" key="8">
    <source>
        <dbReference type="Proteomes" id="UP000634136"/>
    </source>
</evidence>
<evidence type="ECO:0000256" key="3">
    <source>
        <dbReference type="ARBA" id="ARBA00022833"/>
    </source>
</evidence>
<keyword evidence="8" id="KW-1185">Reference proteome</keyword>
<accession>A0A834WG03</accession>
<organism evidence="7 8">
    <name type="scientific">Senna tora</name>
    <dbReference type="NCBI Taxonomy" id="362788"/>
    <lineage>
        <taxon>Eukaryota</taxon>
        <taxon>Viridiplantae</taxon>
        <taxon>Streptophyta</taxon>
        <taxon>Embryophyta</taxon>
        <taxon>Tracheophyta</taxon>
        <taxon>Spermatophyta</taxon>
        <taxon>Magnoliopsida</taxon>
        <taxon>eudicotyledons</taxon>
        <taxon>Gunneridae</taxon>
        <taxon>Pentapetalae</taxon>
        <taxon>rosids</taxon>
        <taxon>fabids</taxon>
        <taxon>Fabales</taxon>
        <taxon>Fabaceae</taxon>
        <taxon>Caesalpinioideae</taxon>
        <taxon>Cassia clade</taxon>
        <taxon>Senna</taxon>
    </lineage>
</organism>
<feature type="compositionally biased region" description="Low complexity" evidence="5">
    <location>
        <begin position="347"/>
        <end position="357"/>
    </location>
</feature>
<keyword evidence="1" id="KW-0479">Metal-binding</keyword>
<dbReference type="PANTHER" id="PTHR47177">
    <property type="entry name" value="F18C1.6 PROTEIN"/>
    <property type="match status" value="1"/>
</dbReference>
<dbReference type="AlphaFoldDB" id="A0A834WG03"/>
<keyword evidence="2 4" id="KW-0863">Zinc-finger</keyword>
<feature type="domain" description="PHD-type" evidence="6">
    <location>
        <begin position="172"/>
        <end position="221"/>
    </location>
</feature>
<dbReference type="InterPro" id="IPR001965">
    <property type="entry name" value="Znf_PHD"/>
</dbReference>
<dbReference type="SUPFAM" id="SSF57903">
    <property type="entry name" value="FYVE/PHD zinc finger"/>
    <property type="match status" value="1"/>
</dbReference>
<evidence type="ECO:0000256" key="4">
    <source>
        <dbReference type="PROSITE-ProRule" id="PRU00146"/>
    </source>
</evidence>
<dbReference type="InterPro" id="IPR013083">
    <property type="entry name" value="Znf_RING/FYVE/PHD"/>
</dbReference>
<feature type="compositionally biased region" description="Basic residues" evidence="5">
    <location>
        <begin position="62"/>
        <end position="74"/>
    </location>
</feature>
<comment type="caution">
    <text evidence="7">The sequence shown here is derived from an EMBL/GenBank/DDBJ whole genome shotgun (WGS) entry which is preliminary data.</text>
</comment>
<dbReference type="InterPro" id="IPR011011">
    <property type="entry name" value="Znf_FYVE_PHD"/>
</dbReference>
<dbReference type="OrthoDB" id="365379at2759"/>
<dbReference type="InterPro" id="IPR019787">
    <property type="entry name" value="Znf_PHD-finger"/>
</dbReference>
<dbReference type="SMART" id="SM00249">
    <property type="entry name" value="PHD"/>
    <property type="match status" value="1"/>
</dbReference>
<proteinExistence type="predicted"/>
<reference evidence="7" key="1">
    <citation type="submission" date="2020-09" db="EMBL/GenBank/DDBJ databases">
        <title>Genome-Enabled Discovery of Anthraquinone Biosynthesis in Senna tora.</title>
        <authorList>
            <person name="Kang S.-H."/>
            <person name="Pandey R.P."/>
            <person name="Lee C.-M."/>
            <person name="Sim J.-S."/>
            <person name="Jeong J.-T."/>
            <person name="Choi B.-S."/>
            <person name="Jung M."/>
            <person name="Ginzburg D."/>
            <person name="Zhao K."/>
            <person name="Won S.Y."/>
            <person name="Oh T.-J."/>
            <person name="Yu Y."/>
            <person name="Kim N.-H."/>
            <person name="Lee O.R."/>
            <person name="Lee T.-H."/>
            <person name="Bashyal P."/>
            <person name="Kim T.-S."/>
            <person name="Lee W.-H."/>
            <person name="Kawkins C."/>
            <person name="Kim C.-K."/>
            <person name="Kim J.S."/>
            <person name="Ahn B.O."/>
            <person name="Rhee S.Y."/>
            <person name="Sohng J.K."/>
        </authorList>
    </citation>
    <scope>NUCLEOTIDE SEQUENCE</scope>
    <source>
        <tissue evidence="7">Leaf</tissue>
    </source>
</reference>
<name>A0A834WG03_9FABA</name>
<dbReference type="GO" id="GO:0008270">
    <property type="term" value="F:zinc ion binding"/>
    <property type="evidence" value="ECO:0007669"/>
    <property type="project" value="UniProtKB-KW"/>
</dbReference>
<dbReference type="Proteomes" id="UP000634136">
    <property type="component" value="Unassembled WGS sequence"/>
</dbReference>
<feature type="region of interest" description="Disordered" evidence="5">
    <location>
        <begin position="552"/>
        <end position="574"/>
    </location>
</feature>
<dbReference type="EMBL" id="JAAIUW010000008">
    <property type="protein sequence ID" value="KAF7817956.1"/>
    <property type="molecule type" value="Genomic_DNA"/>
</dbReference>
<evidence type="ECO:0000256" key="5">
    <source>
        <dbReference type="SAM" id="MobiDB-lite"/>
    </source>
</evidence>
<dbReference type="Pfam" id="PF00628">
    <property type="entry name" value="PHD"/>
    <property type="match status" value="1"/>
</dbReference>
<keyword evidence="3" id="KW-0862">Zinc</keyword>
<feature type="region of interest" description="Disordered" evidence="5">
    <location>
        <begin position="1"/>
        <end position="94"/>
    </location>
</feature>
<feature type="compositionally biased region" description="Basic and acidic residues" evidence="5">
    <location>
        <begin position="561"/>
        <end position="574"/>
    </location>
</feature>
<dbReference type="PROSITE" id="PS50016">
    <property type="entry name" value="ZF_PHD_2"/>
    <property type="match status" value="1"/>
</dbReference>
<evidence type="ECO:0000256" key="2">
    <source>
        <dbReference type="ARBA" id="ARBA00022771"/>
    </source>
</evidence>
<gene>
    <name evidence="7" type="ORF">G2W53_023411</name>
</gene>
<dbReference type="PANTHER" id="PTHR47177:SF3">
    <property type="entry name" value="F18C1.6 PROTEIN"/>
    <property type="match status" value="1"/>
</dbReference>
<evidence type="ECO:0000259" key="6">
    <source>
        <dbReference type="PROSITE" id="PS50016"/>
    </source>
</evidence>
<dbReference type="Gene3D" id="3.30.40.10">
    <property type="entry name" value="Zinc/RING finger domain, C3HC4 (zinc finger)"/>
    <property type="match status" value="1"/>
</dbReference>
<evidence type="ECO:0000313" key="7">
    <source>
        <dbReference type="EMBL" id="KAF7817956.1"/>
    </source>
</evidence>
<protein>
    <submittedName>
        <fullName evidence="7">PHD and RING finger domain-containing protein 1</fullName>
    </submittedName>
</protein>
<evidence type="ECO:0000256" key="1">
    <source>
        <dbReference type="ARBA" id="ARBA00022723"/>
    </source>
</evidence>
<feature type="compositionally biased region" description="Basic residues" evidence="5">
    <location>
        <begin position="16"/>
        <end position="45"/>
    </location>
</feature>
<feature type="region of interest" description="Disordered" evidence="5">
    <location>
        <begin position="323"/>
        <end position="357"/>
    </location>
</feature>
<feature type="compositionally biased region" description="Polar residues" evidence="5">
    <location>
        <begin position="323"/>
        <end position="342"/>
    </location>
</feature>